<dbReference type="GO" id="GO:0003723">
    <property type="term" value="F:RNA binding"/>
    <property type="evidence" value="ECO:0007669"/>
    <property type="project" value="InterPro"/>
</dbReference>
<accession>A0A0K6IWB4</accession>
<dbReference type="PANTHER" id="PTHR23355:SF9">
    <property type="entry name" value="DIS3-LIKE EXONUCLEASE 2"/>
    <property type="match status" value="1"/>
</dbReference>
<dbReference type="Pfam" id="PF00773">
    <property type="entry name" value="RNB"/>
    <property type="match status" value="1"/>
</dbReference>
<dbReference type="InterPro" id="IPR012340">
    <property type="entry name" value="NA-bd_OB-fold"/>
</dbReference>
<dbReference type="InterPro" id="IPR050180">
    <property type="entry name" value="RNR_Ribonuclease"/>
</dbReference>
<evidence type="ECO:0000313" key="3">
    <source>
        <dbReference type="Proteomes" id="UP000182108"/>
    </source>
</evidence>
<evidence type="ECO:0000313" key="2">
    <source>
        <dbReference type="EMBL" id="CUB07597.1"/>
    </source>
</evidence>
<proteinExistence type="predicted"/>
<evidence type="ECO:0000259" key="1">
    <source>
        <dbReference type="SMART" id="SM00955"/>
    </source>
</evidence>
<dbReference type="Proteomes" id="UP000182108">
    <property type="component" value="Unassembled WGS sequence"/>
</dbReference>
<reference evidence="3" key="1">
    <citation type="submission" date="2015-08" db="EMBL/GenBank/DDBJ databases">
        <authorList>
            <person name="Babu N.S."/>
            <person name="Beckwith C.J."/>
            <person name="Beseler K.G."/>
            <person name="Brison A."/>
            <person name="Carone J.V."/>
            <person name="Caskin T.P."/>
            <person name="Diamond M."/>
            <person name="Durham M.E."/>
            <person name="Foxe J.M."/>
            <person name="Go M."/>
            <person name="Henderson B.A."/>
            <person name="Jones I.B."/>
            <person name="McGettigan J.A."/>
            <person name="Micheletti S.J."/>
            <person name="Nasrallah M.E."/>
            <person name="Ortiz D."/>
            <person name="Piller C.R."/>
            <person name="Privatt S.R."/>
            <person name="Schneider S.L."/>
            <person name="Sharp S."/>
            <person name="Smith T.C."/>
            <person name="Stanton J.D."/>
            <person name="Ullery H.E."/>
            <person name="Wilson R.J."/>
            <person name="Serrano M.G."/>
            <person name="Buck G."/>
            <person name="Lee V."/>
            <person name="Wang Y."/>
            <person name="Carvalho R."/>
            <person name="Voegtly L."/>
            <person name="Shi R."/>
            <person name="Duckworth R."/>
            <person name="Johnson A."/>
            <person name="Loviza R."/>
            <person name="Walstead R."/>
            <person name="Shah Z."/>
            <person name="Kiflezghi M."/>
            <person name="Wade K."/>
            <person name="Ball S.L."/>
            <person name="Bradley K.W."/>
            <person name="Asai D.J."/>
            <person name="Bowman C.A."/>
            <person name="Russell D.A."/>
            <person name="Pope W.H."/>
            <person name="Jacobs-Sera D."/>
            <person name="Hendrix R.W."/>
            <person name="Hatfull G.F."/>
        </authorList>
    </citation>
    <scope>NUCLEOTIDE SEQUENCE [LARGE SCALE GENOMIC DNA]</scope>
    <source>
        <strain evidence="3">JCM 19170</strain>
    </source>
</reference>
<organism evidence="2 3">
    <name type="scientific">Tepidiphilus thermophilus</name>
    <dbReference type="NCBI Taxonomy" id="876478"/>
    <lineage>
        <taxon>Bacteria</taxon>
        <taxon>Pseudomonadati</taxon>
        <taxon>Pseudomonadota</taxon>
        <taxon>Hydrogenophilia</taxon>
        <taxon>Hydrogenophilales</taxon>
        <taxon>Hydrogenophilaceae</taxon>
        <taxon>Tepidiphilus</taxon>
    </lineage>
</organism>
<feature type="domain" description="RNB" evidence="1">
    <location>
        <begin position="235"/>
        <end position="516"/>
    </location>
</feature>
<dbReference type="EMBL" id="CYHH01000009">
    <property type="protein sequence ID" value="CUB07597.1"/>
    <property type="molecule type" value="Genomic_DNA"/>
</dbReference>
<keyword evidence="3" id="KW-1185">Reference proteome</keyword>
<sequence length="637" mass="71722">MFVLFEESGAFKAGTLVSEQEATLHVELPSGRRLKIKRNAVLLTFREPEPQALLDEAQRQAEALDTDFLWEVCGEEEFSYLDFAREYYGAEPSAVEAAALLLRLHGSPIHFHRKGKGRFQKAPAEILQAALAGLEKKRKRQEAIERMRDELVAGRLPEEIAAALPQILYRPDRNRPETQALEAASVALRCSTAQLLLSVGAIASTHDYHFGRFLFEVFPEGLEFPEHPEPPPCEDLPLAEVQAFSIDDISTTEIDDAFSVTRRPGGGWRIGVHIAAPALGLSPGDAVDAIARARMSTVYMPGRKITMLPPDVVDRFTLAEGHVPPALSLYLDVDASLAIQGMETRLERVPIAANLRLHALEPFFNEETLQEALPEDLPWREELKLLWELATVLEAGRGKASVTPNQIDYLFHVDWERVTEDGPGWVSITPRPRGAPIDKLVSEFAILTNQTWGKRLAEHGLPGIYRVQPAGGKVRMALEAESHEGLGVDCYAWSSSPLRRYVDLVNQMQLLATVRGTPAPFPERGQELFGIVRQFEAAYTTYQEFQRHMERYWCLRWLRQHRVERLTATVLRDDLVRCERLPLVAKVPSLPPTDAGRRVELEVERIDLVEMELRLRFRRLLTQEESPDATAALIVEP</sequence>
<dbReference type="GO" id="GO:0006402">
    <property type="term" value="P:mRNA catabolic process"/>
    <property type="evidence" value="ECO:0007669"/>
    <property type="project" value="TreeGrafter"/>
</dbReference>
<dbReference type="GO" id="GO:0005829">
    <property type="term" value="C:cytosol"/>
    <property type="evidence" value="ECO:0007669"/>
    <property type="project" value="TreeGrafter"/>
</dbReference>
<dbReference type="InterPro" id="IPR001900">
    <property type="entry name" value="RNase_II/R"/>
</dbReference>
<dbReference type="AlphaFoldDB" id="A0A0K6IWB4"/>
<gene>
    <name evidence="2" type="ORF">Ga0061068_10926</name>
</gene>
<name>A0A0K6IWB4_9PROT</name>
<dbReference type="RefSeq" id="WP_055423879.1">
    <property type="nucleotide sequence ID" value="NZ_CYHH01000009.1"/>
</dbReference>
<dbReference type="PANTHER" id="PTHR23355">
    <property type="entry name" value="RIBONUCLEASE"/>
    <property type="match status" value="1"/>
</dbReference>
<dbReference type="GO" id="GO:0004540">
    <property type="term" value="F:RNA nuclease activity"/>
    <property type="evidence" value="ECO:0007669"/>
    <property type="project" value="InterPro"/>
</dbReference>
<dbReference type="SMART" id="SM00955">
    <property type="entry name" value="RNB"/>
    <property type="match status" value="1"/>
</dbReference>
<protein>
    <submittedName>
        <fullName evidence="2">Exoribonuclease R</fullName>
    </submittedName>
</protein>
<dbReference type="SUPFAM" id="SSF50249">
    <property type="entry name" value="Nucleic acid-binding proteins"/>
    <property type="match status" value="1"/>
</dbReference>
<dbReference type="OrthoDB" id="5288992at2"/>